<evidence type="ECO:0008006" key="4">
    <source>
        <dbReference type="Google" id="ProtNLM"/>
    </source>
</evidence>
<evidence type="ECO:0000313" key="2">
    <source>
        <dbReference type="EMBL" id="QOR57718.1"/>
    </source>
</evidence>
<dbReference type="RefSeq" id="YP_010113358.1">
    <property type="nucleotide sequence ID" value="NC_055902.1"/>
</dbReference>
<organism evidence="2 3">
    <name type="scientific">uncultured phage cr131_1</name>
    <dbReference type="NCBI Taxonomy" id="2772093"/>
    <lineage>
        <taxon>Viruses</taxon>
        <taxon>Duplodnaviria</taxon>
        <taxon>Heunggongvirae</taxon>
        <taxon>Uroviricota</taxon>
        <taxon>Caudoviricetes</taxon>
        <taxon>Crassvirales</taxon>
        <taxon>Suoliviridae</taxon>
        <taxon>Oafivirinae</taxon>
        <taxon>Cacepaovirus</taxon>
        <taxon>Cacepaovirus simiae</taxon>
    </lineage>
</organism>
<keyword evidence="1" id="KW-0175">Coiled coil</keyword>
<evidence type="ECO:0000256" key="1">
    <source>
        <dbReference type="SAM" id="Coils"/>
    </source>
</evidence>
<sequence length="591" mass="64160">MTNLNIAIPADSKDTEFGTSDILLAKDIVAYLNALDSDISKELTAQTDKINKINESIKQLIDHNLIKIVTELPTTDIDKNCIYLVPNKDGDGNNVFVEYIYVESKNTFEEVGRIQAKVDLSDYYTKEETDNLILIAKNSAINIHNEDDARSIKLDINDTGVEEEHGSTVNVSLIDDSLNYISNINAYSGFSHYDDNGGYGNFCSERLYIYSKTHDTTINSDMMDIYNPTIGGNIRITVDKKLTEEEQLVEDSPIDISLIDVNCSADINANRLIYKRPNSSISQLGSAELDIQDSSYQTSVTSTGLSAYFFNDSDDLELGIDVRHDNDKNALFLGNDYEVGISRIIDNTEGATIIGVKSITAFSNPSATKVWATDGSTVDLSTKANASDLNTKANKSDILLKKSASGGYYVEANSNALGFKAFAVNPNCNASGSYSFAEGCTTTANGAYSHVEGEYTSTYGSYSHSEGFGSLSIGEASHAEGKLTKASGYCSHALGICNVINKNAIHSVGIGDDTTNKNAEYIYAKNDTNSTSLVNDPKNGYKYLIGVGGYDGISTDNTTYKSVQEVIADLTARIEQLETKVRTLEAANTPA</sequence>
<dbReference type="Proteomes" id="UP000594129">
    <property type="component" value="Segment"/>
</dbReference>
<accession>A0A7M1RTQ7</accession>
<dbReference type="SUPFAM" id="SSF101967">
    <property type="entry name" value="Adhesin YadA, collagen-binding domain"/>
    <property type="match status" value="1"/>
</dbReference>
<keyword evidence="3" id="KW-1185">Reference proteome</keyword>
<dbReference type="GeneID" id="65131877"/>
<name>A0A7M1RTQ7_9CAUD</name>
<dbReference type="InterPro" id="IPR011049">
    <property type="entry name" value="Serralysin-like_metalloprot_C"/>
</dbReference>
<reference evidence="2 3" key="1">
    <citation type="submission" date="2020-07" db="EMBL/GenBank/DDBJ databases">
        <title>Taxonomic proposal: Crassvirales, a new order of highly abundant and diverse bacterial viruses.</title>
        <authorList>
            <person name="Shkoporov A.N."/>
            <person name="Stockdale S.R."/>
            <person name="Guerin E."/>
            <person name="Ross R.P."/>
            <person name="Hill C."/>
        </authorList>
    </citation>
    <scope>NUCLEOTIDE SEQUENCE [LARGE SCALE GENOMIC DNA]</scope>
</reference>
<dbReference type="Gene3D" id="2.150.10.10">
    <property type="entry name" value="Serralysin-like metalloprotease, C-terminal"/>
    <property type="match status" value="1"/>
</dbReference>
<proteinExistence type="predicted"/>
<protein>
    <recommendedName>
        <fullName evidence="4">Peptidase S74 domain-containing protein</fullName>
    </recommendedName>
</protein>
<dbReference type="EMBL" id="MT774409">
    <property type="protein sequence ID" value="QOR57718.1"/>
    <property type="molecule type" value="Genomic_DNA"/>
</dbReference>
<dbReference type="KEGG" id="vg:65131877"/>
<feature type="coiled-coil region" evidence="1">
    <location>
        <begin position="560"/>
        <end position="587"/>
    </location>
</feature>
<evidence type="ECO:0000313" key="3">
    <source>
        <dbReference type="Proteomes" id="UP000594129"/>
    </source>
</evidence>